<comment type="caution">
    <text evidence="1">The sequence shown here is derived from an EMBL/GenBank/DDBJ whole genome shotgun (WGS) entry which is preliminary data.</text>
</comment>
<sequence length="254" mass="27327">QKQATQEAQAWKSFAGKTGDGAVAPQKGAKTTSLLSLLAGQGKKAQAAGAATKLASGSLDEPALLRALFGGRGALILAGAGVKSLSALLSRGAMFSGRAALCRSLSMDHGKLLTRLLASEMLTIGPSSKGALGLSPELVGLLARGNVFCLSTLAAMRTLTRDQMQHLFGRIRQGFSSGQAERPIVKKDLLHWSGRAARTRSAILLADPEEEEDGLDPDQSKEHVVYWYLQQLLWDELDEFDRRRKRQQMGRDDD</sequence>
<protein>
    <submittedName>
        <fullName evidence="1">Uncharacterized protein</fullName>
    </submittedName>
</protein>
<organism evidence="1">
    <name type="scientific">marine sediment metagenome</name>
    <dbReference type="NCBI Taxonomy" id="412755"/>
    <lineage>
        <taxon>unclassified sequences</taxon>
        <taxon>metagenomes</taxon>
        <taxon>ecological metagenomes</taxon>
    </lineage>
</organism>
<name>X0Y3C9_9ZZZZ</name>
<gene>
    <name evidence="1" type="ORF">S01H1_61096</name>
</gene>
<feature type="non-terminal residue" evidence="1">
    <location>
        <position position="1"/>
    </location>
</feature>
<proteinExistence type="predicted"/>
<reference evidence="1" key="1">
    <citation type="journal article" date="2014" name="Front. Microbiol.">
        <title>High frequency of phylogenetically diverse reductive dehalogenase-homologous genes in deep subseafloor sedimentary metagenomes.</title>
        <authorList>
            <person name="Kawai M."/>
            <person name="Futagami T."/>
            <person name="Toyoda A."/>
            <person name="Takaki Y."/>
            <person name="Nishi S."/>
            <person name="Hori S."/>
            <person name="Arai W."/>
            <person name="Tsubouchi T."/>
            <person name="Morono Y."/>
            <person name="Uchiyama I."/>
            <person name="Ito T."/>
            <person name="Fujiyama A."/>
            <person name="Inagaki F."/>
            <person name="Takami H."/>
        </authorList>
    </citation>
    <scope>NUCLEOTIDE SEQUENCE</scope>
    <source>
        <strain evidence="1">Expedition CK06-06</strain>
    </source>
</reference>
<accession>X0Y3C9</accession>
<dbReference type="AlphaFoldDB" id="X0Y3C9"/>
<feature type="non-terminal residue" evidence="1">
    <location>
        <position position="254"/>
    </location>
</feature>
<dbReference type="EMBL" id="BARS01040042">
    <property type="protein sequence ID" value="GAG31381.1"/>
    <property type="molecule type" value="Genomic_DNA"/>
</dbReference>
<evidence type="ECO:0000313" key="1">
    <source>
        <dbReference type="EMBL" id="GAG31381.1"/>
    </source>
</evidence>